<accession>A0AAD5SZ45</accession>
<name>A0AAD5SZ45_9FUNG</name>
<sequence length="186" mass="20121">MLPEVPNKDPNPDIPDPPQQQIPDKALFVEDFYFRKSQDNDLVKEAFGIEVCIFASAKSKFGGSKLRLFQIWTILLTANFDANNICISGTFNTPALVQLLLKHEGPTTESLALRVTVITTSISITKTTTTAGATITTKNITTTTTSTTSTTSTTKTITITTTTKTTATAKTIKATASSACNALYYR</sequence>
<feature type="compositionally biased region" description="Basic and acidic residues" evidence="1">
    <location>
        <begin position="1"/>
        <end position="11"/>
    </location>
</feature>
<dbReference type="EMBL" id="JADGJH010001028">
    <property type="protein sequence ID" value="KAJ3119745.1"/>
    <property type="molecule type" value="Genomic_DNA"/>
</dbReference>
<evidence type="ECO:0000313" key="3">
    <source>
        <dbReference type="Proteomes" id="UP001211907"/>
    </source>
</evidence>
<feature type="region of interest" description="Disordered" evidence="1">
    <location>
        <begin position="1"/>
        <end position="21"/>
    </location>
</feature>
<evidence type="ECO:0000313" key="2">
    <source>
        <dbReference type="EMBL" id="KAJ3119745.1"/>
    </source>
</evidence>
<gene>
    <name evidence="2" type="ORF">HK100_000171</name>
</gene>
<proteinExistence type="predicted"/>
<keyword evidence="3" id="KW-1185">Reference proteome</keyword>
<dbReference type="Proteomes" id="UP001211907">
    <property type="component" value="Unassembled WGS sequence"/>
</dbReference>
<protein>
    <submittedName>
        <fullName evidence="2">Uncharacterized protein</fullName>
    </submittedName>
</protein>
<dbReference type="AlphaFoldDB" id="A0AAD5SZ45"/>
<reference evidence="2" key="1">
    <citation type="submission" date="2020-05" db="EMBL/GenBank/DDBJ databases">
        <title>Phylogenomic resolution of chytrid fungi.</title>
        <authorList>
            <person name="Stajich J.E."/>
            <person name="Amses K."/>
            <person name="Simmons R."/>
            <person name="Seto K."/>
            <person name="Myers J."/>
            <person name="Bonds A."/>
            <person name="Quandt C.A."/>
            <person name="Barry K."/>
            <person name="Liu P."/>
            <person name="Grigoriev I."/>
            <person name="Longcore J.E."/>
            <person name="James T.Y."/>
        </authorList>
    </citation>
    <scope>NUCLEOTIDE SEQUENCE</scope>
    <source>
        <strain evidence="2">JEL0513</strain>
    </source>
</reference>
<organism evidence="2 3">
    <name type="scientific">Physocladia obscura</name>
    <dbReference type="NCBI Taxonomy" id="109957"/>
    <lineage>
        <taxon>Eukaryota</taxon>
        <taxon>Fungi</taxon>
        <taxon>Fungi incertae sedis</taxon>
        <taxon>Chytridiomycota</taxon>
        <taxon>Chytridiomycota incertae sedis</taxon>
        <taxon>Chytridiomycetes</taxon>
        <taxon>Chytridiales</taxon>
        <taxon>Chytriomycetaceae</taxon>
        <taxon>Physocladia</taxon>
    </lineage>
</organism>
<evidence type="ECO:0000256" key="1">
    <source>
        <dbReference type="SAM" id="MobiDB-lite"/>
    </source>
</evidence>
<comment type="caution">
    <text evidence="2">The sequence shown here is derived from an EMBL/GenBank/DDBJ whole genome shotgun (WGS) entry which is preliminary data.</text>
</comment>